<evidence type="ECO:0000256" key="2">
    <source>
        <dbReference type="SAM" id="Phobius"/>
    </source>
</evidence>
<keyword evidence="2" id="KW-1133">Transmembrane helix</keyword>
<feature type="region of interest" description="Disordered" evidence="1">
    <location>
        <begin position="202"/>
        <end position="231"/>
    </location>
</feature>
<gene>
    <name evidence="3" type="ORF">PAI11_18390</name>
</gene>
<evidence type="ECO:0000256" key="1">
    <source>
        <dbReference type="SAM" id="MobiDB-lite"/>
    </source>
</evidence>
<accession>H0E4V8</accession>
<reference evidence="3 4" key="1">
    <citation type="journal article" date="2013" name="Biodegradation">
        <title>Quantitative proteomic analysis of ibuprofen-degrading Patulibacter sp. strain I11.</title>
        <authorList>
            <person name="Almeida B."/>
            <person name="Kjeldal H."/>
            <person name="Lolas I."/>
            <person name="Knudsen A.D."/>
            <person name="Carvalho G."/>
            <person name="Nielsen K.L."/>
            <person name="Barreto Crespo M.T."/>
            <person name="Stensballe A."/>
            <person name="Nielsen J.L."/>
        </authorList>
    </citation>
    <scope>NUCLEOTIDE SEQUENCE [LARGE SCALE GENOMIC DNA]</scope>
    <source>
        <strain evidence="3 4">I11</strain>
    </source>
</reference>
<feature type="compositionally biased region" description="Basic and acidic residues" evidence="1">
    <location>
        <begin position="209"/>
        <end position="220"/>
    </location>
</feature>
<organism evidence="3 4">
    <name type="scientific">Patulibacter medicamentivorans</name>
    <dbReference type="NCBI Taxonomy" id="1097667"/>
    <lineage>
        <taxon>Bacteria</taxon>
        <taxon>Bacillati</taxon>
        <taxon>Actinomycetota</taxon>
        <taxon>Thermoleophilia</taxon>
        <taxon>Solirubrobacterales</taxon>
        <taxon>Patulibacteraceae</taxon>
        <taxon>Patulibacter</taxon>
    </lineage>
</organism>
<feature type="transmembrane region" description="Helical" evidence="2">
    <location>
        <begin position="398"/>
        <end position="416"/>
    </location>
</feature>
<feature type="transmembrane region" description="Helical" evidence="2">
    <location>
        <begin position="319"/>
        <end position="335"/>
    </location>
</feature>
<feature type="transmembrane region" description="Helical" evidence="2">
    <location>
        <begin position="113"/>
        <end position="130"/>
    </location>
</feature>
<sequence>MPRVGRIALHLLAAAAIGVAVWLLLGRTAFVNYDSAWSLDWMRQLLAGGSRPDLERLFSPTPHPLSDLLSGVLVPFSDGGGPAVGHGAETVLIALALFWLGALGVVTYRLGEAWFGVGAGIVAAILVLTREPVLSYGLRTYLDLPYAVFLLLALLAETRRPRNGLRTLGWITLAGLLRPEAWLLAAAYVGYLLVVQVREAGSSAAGTPDDGRPATDDRTDPGPTADAAATDAGGLLRAAPRERLVGWWRVVDRRQLALLVAIAAIAPLGWIVEGLVLAGDPLQALTGTQQNAADLDRVTGVGSAITVMPRRLGEIVREPVLLAAFGGVILSLLLLRRRALLGVAATIAAGIAFFLLAAAGLPLLTRYLVFPGTLLVLFAAAGLLGWRRLDRDHRWRRPWQAFALLCLLVLVAFGPGQVRRVDRLHHALGLQQRVIGDLRTVTGDLRPLLTDGPCVRPENAGAAFGQAGESPDAGARRVPADVALPNHRAVPQVLLWLGLQDDQPFAVEALAPGTAPAVTLLPASTRVARGFILDKADKGKGLPDPPSGSVQAATVGSWRVYGRDAACAAALRTRLGR</sequence>
<keyword evidence="4" id="KW-1185">Reference proteome</keyword>
<feature type="transmembrane region" description="Helical" evidence="2">
    <location>
        <begin position="340"/>
        <end position="361"/>
    </location>
</feature>
<evidence type="ECO:0000313" key="3">
    <source>
        <dbReference type="EMBL" id="EHN11285.1"/>
    </source>
</evidence>
<proteinExistence type="predicted"/>
<feature type="transmembrane region" description="Helical" evidence="2">
    <location>
        <begin position="136"/>
        <end position="156"/>
    </location>
</feature>
<evidence type="ECO:0008006" key="5">
    <source>
        <dbReference type="Google" id="ProtNLM"/>
    </source>
</evidence>
<dbReference type="Proteomes" id="UP000005143">
    <property type="component" value="Unassembled WGS sequence"/>
</dbReference>
<evidence type="ECO:0000313" key="4">
    <source>
        <dbReference type="Proteomes" id="UP000005143"/>
    </source>
</evidence>
<feature type="transmembrane region" description="Helical" evidence="2">
    <location>
        <begin position="7"/>
        <end position="25"/>
    </location>
</feature>
<feature type="compositionally biased region" description="Low complexity" evidence="1">
    <location>
        <begin position="221"/>
        <end position="231"/>
    </location>
</feature>
<dbReference type="OrthoDB" id="5241805at2"/>
<feature type="transmembrane region" description="Helical" evidence="2">
    <location>
        <begin position="367"/>
        <end position="386"/>
    </location>
</feature>
<comment type="caution">
    <text evidence="3">The sequence shown here is derived from an EMBL/GenBank/DDBJ whole genome shotgun (WGS) entry which is preliminary data.</text>
</comment>
<dbReference type="RefSeq" id="WP_007573694.1">
    <property type="nucleotide sequence ID" value="NZ_AGUD01000122.1"/>
</dbReference>
<feature type="transmembrane region" description="Helical" evidence="2">
    <location>
        <begin position="256"/>
        <end position="278"/>
    </location>
</feature>
<protein>
    <recommendedName>
        <fullName evidence="5">Glycosyltransferase RgtA/B/C/D-like domain-containing protein</fullName>
    </recommendedName>
</protein>
<dbReference type="EMBL" id="AGUD01000122">
    <property type="protein sequence ID" value="EHN11285.1"/>
    <property type="molecule type" value="Genomic_DNA"/>
</dbReference>
<keyword evidence="2" id="KW-0812">Transmembrane</keyword>
<dbReference type="AlphaFoldDB" id="H0E4V8"/>
<name>H0E4V8_9ACTN</name>
<keyword evidence="2" id="KW-0472">Membrane</keyword>
<feature type="transmembrane region" description="Helical" evidence="2">
    <location>
        <begin position="83"/>
        <end position="106"/>
    </location>
</feature>